<dbReference type="RefSeq" id="WP_129205013.1">
    <property type="nucleotide sequence ID" value="NZ_CP035495.1"/>
</dbReference>
<dbReference type="AlphaFoldDB" id="A0A4P6EPV8"/>
<dbReference type="KEGG" id="xyl:ET495_12100"/>
<reference evidence="1 2" key="1">
    <citation type="submission" date="2019-01" db="EMBL/GenBank/DDBJ databases">
        <title>Genome sequencing of strain 2JSPR-7.</title>
        <authorList>
            <person name="Heo J."/>
            <person name="Kim S.-J."/>
            <person name="Kim J.-S."/>
            <person name="Hong S.-B."/>
            <person name="Kwon S.-W."/>
        </authorList>
    </citation>
    <scope>NUCLEOTIDE SEQUENCE [LARGE SCALE GENOMIC DNA]</scope>
    <source>
        <strain evidence="1 2">2JSPR-7</strain>
    </source>
</reference>
<dbReference type="EMBL" id="CP035495">
    <property type="protein sequence ID" value="QAY63853.1"/>
    <property type="molecule type" value="Genomic_DNA"/>
</dbReference>
<proteinExistence type="predicted"/>
<organism evidence="1 2">
    <name type="scientific">Xylanimonas allomyrinae</name>
    <dbReference type="NCBI Taxonomy" id="2509459"/>
    <lineage>
        <taxon>Bacteria</taxon>
        <taxon>Bacillati</taxon>
        <taxon>Actinomycetota</taxon>
        <taxon>Actinomycetes</taxon>
        <taxon>Micrococcales</taxon>
        <taxon>Promicromonosporaceae</taxon>
        <taxon>Xylanimonas</taxon>
    </lineage>
</organism>
<evidence type="ECO:0000313" key="1">
    <source>
        <dbReference type="EMBL" id="QAY63853.1"/>
    </source>
</evidence>
<evidence type="ECO:0000313" key="2">
    <source>
        <dbReference type="Proteomes" id="UP000291758"/>
    </source>
</evidence>
<sequence length="70" mass="7921">MSRPPHGTAPLADPTPEELQAARVWALEHDHEALLAHRVALLTQASWEVQSDAERHLVARHREHARTLVH</sequence>
<accession>A0A4P6EPV8</accession>
<gene>
    <name evidence="1" type="ORF">ET495_12100</name>
</gene>
<dbReference type="Proteomes" id="UP000291758">
    <property type="component" value="Chromosome"/>
</dbReference>
<dbReference type="OrthoDB" id="5148785at2"/>
<name>A0A4P6EPV8_9MICO</name>
<keyword evidence="2" id="KW-1185">Reference proteome</keyword>
<protein>
    <submittedName>
        <fullName evidence="1">Uncharacterized protein</fullName>
    </submittedName>
</protein>